<gene>
    <name evidence="2" type="ORF">H8790_02795</name>
</gene>
<dbReference type="KEGG" id="ohi:H8790_02795"/>
<dbReference type="Gene3D" id="3.40.190.10">
    <property type="entry name" value="Periplasmic binding protein-like II"/>
    <property type="match status" value="2"/>
</dbReference>
<dbReference type="EMBL" id="CP060490">
    <property type="protein sequence ID" value="QNL44986.1"/>
    <property type="molecule type" value="Genomic_DNA"/>
</dbReference>
<accession>A0A7G9B605</accession>
<proteinExistence type="predicted"/>
<dbReference type="RefSeq" id="WP_187333505.1">
    <property type="nucleotide sequence ID" value="NZ_CP060490.1"/>
</dbReference>
<keyword evidence="1" id="KW-0732">Signal</keyword>
<dbReference type="Pfam" id="PF12974">
    <property type="entry name" value="Phosphonate-bd"/>
    <property type="match status" value="1"/>
</dbReference>
<dbReference type="PANTHER" id="PTHR30024">
    <property type="entry name" value="ALIPHATIC SULFONATES-BINDING PROTEIN-RELATED"/>
    <property type="match status" value="1"/>
</dbReference>
<keyword evidence="3" id="KW-1185">Reference proteome</keyword>
<name>A0A7G9B605_9FIRM</name>
<dbReference type="PANTHER" id="PTHR30024:SF46">
    <property type="entry name" value="ABC TRANSPORTER, SUBSTRATE-BINDING LIPOPROTEIN"/>
    <property type="match status" value="1"/>
</dbReference>
<reference evidence="2 3" key="1">
    <citation type="submission" date="2020-08" db="EMBL/GenBank/DDBJ databases">
        <authorList>
            <person name="Liu C."/>
            <person name="Sun Q."/>
        </authorList>
    </citation>
    <scope>NUCLEOTIDE SEQUENCE [LARGE SCALE GENOMIC DNA]</scope>
    <source>
        <strain evidence="2 3">NSJ-62</strain>
    </source>
</reference>
<dbReference type="PROSITE" id="PS51257">
    <property type="entry name" value="PROKAR_LIPOPROTEIN"/>
    <property type="match status" value="1"/>
</dbReference>
<protein>
    <submittedName>
        <fullName evidence="2">ABC transporter substrate-binding protein</fullName>
    </submittedName>
</protein>
<evidence type="ECO:0000313" key="2">
    <source>
        <dbReference type="EMBL" id="QNL44986.1"/>
    </source>
</evidence>
<dbReference type="PIRSF" id="PIRSF027386">
    <property type="entry name" value="UCP027386_ABC_sbc_TM0202"/>
    <property type="match status" value="1"/>
</dbReference>
<sequence>MKKAVAAGLSLLLILSLAACGGSNGAGGESASIPSAEAEQAVTVRAAALKGPTAMGLVKLMRDSEDGNSTYGYYDFTLAASADEVSPGLIQGELDVACVPANLASVLYEKSKGEIVALSINTLGVLYIVERGDSVTSLSDLKGKTIAAAGKGSTPEYALRYLLRENGVDPDTDVTIDWKSEHSECVSALASGSEAIALLPQPFVTVAQGKIEGLRVALDLTEQWDRLENGSALITGVTVGRRQFAEEHPVATALFLEGYGASVAWVNEQTEDSARLIGSYGIVDTAVAEQALPQCNIVCITGAEMKEKLSGYLEVLYDQDPASVGGALPEDDFYYGA</sequence>
<feature type="signal peptide" evidence="1">
    <location>
        <begin position="1"/>
        <end position="21"/>
    </location>
</feature>
<evidence type="ECO:0000256" key="1">
    <source>
        <dbReference type="SAM" id="SignalP"/>
    </source>
</evidence>
<dbReference type="SUPFAM" id="SSF53850">
    <property type="entry name" value="Periplasmic binding protein-like II"/>
    <property type="match status" value="1"/>
</dbReference>
<dbReference type="InterPro" id="IPR027024">
    <property type="entry name" value="UCP027386_ABC_sbc_TM0202"/>
</dbReference>
<feature type="chain" id="PRO_5039050213" evidence="1">
    <location>
        <begin position="22"/>
        <end position="337"/>
    </location>
</feature>
<dbReference type="AlphaFoldDB" id="A0A7G9B605"/>
<dbReference type="Proteomes" id="UP000515960">
    <property type="component" value="Chromosome"/>
</dbReference>
<organism evidence="2 3">
    <name type="scientific">Oscillibacter hominis</name>
    <dbReference type="NCBI Taxonomy" id="2763056"/>
    <lineage>
        <taxon>Bacteria</taxon>
        <taxon>Bacillati</taxon>
        <taxon>Bacillota</taxon>
        <taxon>Clostridia</taxon>
        <taxon>Eubacteriales</taxon>
        <taxon>Oscillospiraceae</taxon>
        <taxon>Oscillibacter</taxon>
    </lineage>
</organism>
<evidence type="ECO:0000313" key="3">
    <source>
        <dbReference type="Proteomes" id="UP000515960"/>
    </source>
</evidence>